<comment type="caution">
    <text evidence="1">The sequence shown here is derived from an EMBL/GenBank/DDBJ whole genome shotgun (WGS) entry which is preliminary data.</text>
</comment>
<dbReference type="Proteomes" id="UP000076603">
    <property type="component" value="Unassembled WGS sequence"/>
</dbReference>
<protein>
    <submittedName>
        <fullName evidence="1">Uncharacterized protein</fullName>
    </submittedName>
</protein>
<sequence length="58" mass="7010">MAFITNILVIYKTLDLEWTPSDRVYIEQRNTSKKVEEKNGEFEKHVFSRIRAIFNYIN</sequence>
<gene>
    <name evidence="1" type="ORF">CLMAG_42070</name>
</gene>
<name>A0A161X8E4_9CLOT</name>
<accession>A0A161X8E4</accession>
<dbReference type="EMBL" id="LWAE01000005">
    <property type="protein sequence ID" value="KZL90436.1"/>
    <property type="molecule type" value="Genomic_DNA"/>
</dbReference>
<reference evidence="1 2" key="1">
    <citation type="submission" date="2016-04" db="EMBL/GenBank/DDBJ databases">
        <title>Genome sequence of Clostridium magnum DSM 2767.</title>
        <authorList>
            <person name="Poehlein A."/>
            <person name="Uhlig R."/>
            <person name="Fischer R."/>
            <person name="Bahl H."/>
            <person name="Daniel R."/>
        </authorList>
    </citation>
    <scope>NUCLEOTIDE SEQUENCE [LARGE SCALE GENOMIC DNA]</scope>
    <source>
        <strain evidence="1 2">DSM 2767</strain>
    </source>
</reference>
<organism evidence="1 2">
    <name type="scientific">Clostridium magnum DSM 2767</name>
    <dbReference type="NCBI Taxonomy" id="1121326"/>
    <lineage>
        <taxon>Bacteria</taxon>
        <taxon>Bacillati</taxon>
        <taxon>Bacillota</taxon>
        <taxon>Clostridia</taxon>
        <taxon>Eubacteriales</taxon>
        <taxon>Clostridiaceae</taxon>
        <taxon>Clostridium</taxon>
    </lineage>
</organism>
<proteinExistence type="predicted"/>
<evidence type="ECO:0000313" key="2">
    <source>
        <dbReference type="Proteomes" id="UP000076603"/>
    </source>
</evidence>
<keyword evidence="2" id="KW-1185">Reference proteome</keyword>
<evidence type="ECO:0000313" key="1">
    <source>
        <dbReference type="EMBL" id="KZL90436.1"/>
    </source>
</evidence>
<dbReference type="AlphaFoldDB" id="A0A161X8E4"/>
<dbReference type="STRING" id="1121326.CLMAG_42070"/>